<proteinExistence type="predicted"/>
<name>A0AC35UBL4_9BILA</name>
<organism evidence="1 2">
    <name type="scientific">Rhabditophanes sp. KR3021</name>
    <dbReference type="NCBI Taxonomy" id="114890"/>
    <lineage>
        <taxon>Eukaryota</taxon>
        <taxon>Metazoa</taxon>
        <taxon>Ecdysozoa</taxon>
        <taxon>Nematoda</taxon>
        <taxon>Chromadorea</taxon>
        <taxon>Rhabditida</taxon>
        <taxon>Tylenchina</taxon>
        <taxon>Panagrolaimomorpha</taxon>
        <taxon>Strongyloidoidea</taxon>
        <taxon>Alloionematidae</taxon>
        <taxon>Rhabditophanes</taxon>
    </lineage>
</organism>
<sequence>MSNSGKLYKFVASTVINELDDIKRVREIYKEPDSLSTLLEMMDGKPFERITFSKAIEILKRKKDVPQSVGLSKANELSLVKYCNGPVFVTNFPAIQKPFYTETESGEMQKLETKSFDLLAPLVGELAGGSVRKSTVADLSNAPDSKNIQWYKDLRSHGYPVSGGFGIGMERLIQSLFGIPSIKDTLPFPRYYKHIQC</sequence>
<reference evidence="2" key="1">
    <citation type="submission" date="2016-11" db="UniProtKB">
        <authorList>
            <consortium name="WormBaseParasite"/>
        </authorList>
    </citation>
    <scope>IDENTIFICATION</scope>
    <source>
        <strain evidence="2">KR3021</strain>
    </source>
</reference>
<accession>A0AC35UBL4</accession>
<dbReference type="WBParaSite" id="RSKR_0000961900.1">
    <property type="protein sequence ID" value="RSKR_0000961900.1"/>
    <property type="gene ID" value="RSKR_0000961900"/>
</dbReference>
<protein>
    <submittedName>
        <fullName evidence="2">AA_TRNA_LIGASE_II domain-containing protein</fullName>
    </submittedName>
</protein>
<evidence type="ECO:0000313" key="1">
    <source>
        <dbReference type="Proteomes" id="UP000095286"/>
    </source>
</evidence>
<dbReference type="Proteomes" id="UP000095286">
    <property type="component" value="Unplaced"/>
</dbReference>
<evidence type="ECO:0000313" key="2">
    <source>
        <dbReference type="WBParaSite" id="RSKR_0000961900.1"/>
    </source>
</evidence>